<reference evidence="1 2" key="1">
    <citation type="submission" date="2018-10" db="EMBL/GenBank/DDBJ databases">
        <title>Genome-guide identification and characterization of bacteria that degrade polycyclic aromatic hydrocarbons and resist hexavalent chromium simultaneously.</title>
        <authorList>
            <person name="Feng H."/>
        </authorList>
    </citation>
    <scope>NUCLEOTIDE SEQUENCE [LARGE SCALE GENOMIC DNA]</scope>
    <source>
        <strain evidence="1 2">J015</strain>
    </source>
</reference>
<dbReference type="Pfam" id="PF10604">
    <property type="entry name" value="Polyketide_cyc2"/>
    <property type="match status" value="1"/>
</dbReference>
<gene>
    <name evidence="1" type="ORF">D7Z96_14550</name>
</gene>
<dbReference type="AlphaFoldDB" id="A0A3B0FU92"/>
<protein>
    <recommendedName>
        <fullName evidence="3">Polyketide cyclase / dehydrase and lipid transport</fullName>
    </recommendedName>
</protein>
<dbReference type="RefSeq" id="WP_120692966.1">
    <property type="nucleotide sequence ID" value="NZ_RBNH01000014.1"/>
</dbReference>
<organism evidence="1 2">
    <name type="scientific">Pseudarthrobacter phenanthrenivorans</name>
    <name type="common">Arthrobacter phenanthrenivorans</name>
    <dbReference type="NCBI Taxonomy" id="361575"/>
    <lineage>
        <taxon>Bacteria</taxon>
        <taxon>Bacillati</taxon>
        <taxon>Actinomycetota</taxon>
        <taxon>Actinomycetes</taxon>
        <taxon>Micrococcales</taxon>
        <taxon>Micrococcaceae</taxon>
        <taxon>Pseudarthrobacter</taxon>
    </lineage>
</organism>
<accession>A0A3B0FU92</accession>
<dbReference type="Proteomes" id="UP000273159">
    <property type="component" value="Unassembled WGS sequence"/>
</dbReference>
<dbReference type="EMBL" id="RBNH01000014">
    <property type="protein sequence ID" value="RKO22037.1"/>
    <property type="molecule type" value="Genomic_DNA"/>
</dbReference>
<dbReference type="InterPro" id="IPR023393">
    <property type="entry name" value="START-like_dom_sf"/>
</dbReference>
<sequence>MAFAEHEVLIRRDAMAVYLFLLDAANLPLWHDTVRSVQLLQGAAESKGAVYRTMVAGRSGLSIPAELEITHARPGAEIRFQAISGPAHRAGGYFLSTEASGTRVRFALEARAEGLAGFLVQFRFLNRLGLPDRMLQRSLRSEVAQLERLKDVLELQPAM</sequence>
<name>A0A3B0FU92_PSEPS</name>
<evidence type="ECO:0000313" key="1">
    <source>
        <dbReference type="EMBL" id="RKO22037.1"/>
    </source>
</evidence>
<reference evidence="2" key="2">
    <citation type="submission" date="2018-10" db="EMBL/GenBank/DDBJ databases">
        <authorList>
            <person name="Wang Y."/>
            <person name="Wang J."/>
            <person name="Yang X."/>
            <person name="Wang Z."/>
            <person name="Huang Y."/>
        </authorList>
    </citation>
    <scope>NUCLEOTIDE SEQUENCE [LARGE SCALE GENOMIC DNA]</scope>
    <source>
        <strain evidence="2">J015</strain>
    </source>
</reference>
<proteinExistence type="predicted"/>
<dbReference type="InterPro" id="IPR019587">
    <property type="entry name" value="Polyketide_cyclase/dehydratase"/>
</dbReference>
<dbReference type="SUPFAM" id="SSF55961">
    <property type="entry name" value="Bet v1-like"/>
    <property type="match status" value="1"/>
</dbReference>
<comment type="caution">
    <text evidence="1">The sequence shown here is derived from an EMBL/GenBank/DDBJ whole genome shotgun (WGS) entry which is preliminary data.</text>
</comment>
<dbReference type="Gene3D" id="3.30.530.20">
    <property type="match status" value="1"/>
</dbReference>
<evidence type="ECO:0000313" key="2">
    <source>
        <dbReference type="Proteomes" id="UP000273159"/>
    </source>
</evidence>
<evidence type="ECO:0008006" key="3">
    <source>
        <dbReference type="Google" id="ProtNLM"/>
    </source>
</evidence>